<organism evidence="1 2">
    <name type="scientific">Meloidogyne enterolobii</name>
    <name type="common">Root-knot nematode worm</name>
    <name type="synonym">Meloidogyne mayaguensis</name>
    <dbReference type="NCBI Taxonomy" id="390850"/>
    <lineage>
        <taxon>Eukaryota</taxon>
        <taxon>Metazoa</taxon>
        <taxon>Ecdysozoa</taxon>
        <taxon>Nematoda</taxon>
        <taxon>Chromadorea</taxon>
        <taxon>Rhabditida</taxon>
        <taxon>Tylenchina</taxon>
        <taxon>Tylenchomorpha</taxon>
        <taxon>Tylenchoidea</taxon>
        <taxon>Meloidogynidae</taxon>
        <taxon>Meloidogyninae</taxon>
        <taxon>Meloidogyne</taxon>
    </lineage>
</organism>
<protein>
    <submittedName>
        <fullName evidence="1">Uncharacterized protein</fullName>
    </submittedName>
</protein>
<accession>A0A6V7XLK6</accession>
<reference evidence="1 2" key="1">
    <citation type="submission" date="2020-08" db="EMBL/GenBank/DDBJ databases">
        <authorList>
            <person name="Koutsovoulos G."/>
            <person name="Danchin GJ E."/>
        </authorList>
    </citation>
    <scope>NUCLEOTIDE SEQUENCE [LARGE SCALE GENOMIC DNA]</scope>
</reference>
<evidence type="ECO:0000313" key="1">
    <source>
        <dbReference type="EMBL" id="CAD2200121.1"/>
    </source>
</evidence>
<proteinExistence type="predicted"/>
<dbReference type="Gene3D" id="2.60.120.920">
    <property type="match status" value="1"/>
</dbReference>
<dbReference type="OrthoDB" id="5891271at2759"/>
<evidence type="ECO:0000313" key="2">
    <source>
        <dbReference type="Proteomes" id="UP000580250"/>
    </source>
</evidence>
<dbReference type="AlphaFoldDB" id="A0A6V7XLK6"/>
<dbReference type="InterPro" id="IPR043136">
    <property type="entry name" value="B30.2/SPRY_sf"/>
</dbReference>
<dbReference type="Proteomes" id="UP000580250">
    <property type="component" value="Unassembled WGS sequence"/>
</dbReference>
<name>A0A6V7XLK6_MELEN</name>
<comment type="caution">
    <text evidence="1">The sequence shown here is derived from an EMBL/GenBank/DDBJ whole genome shotgun (WGS) entry which is preliminary data.</text>
</comment>
<gene>
    <name evidence="1" type="ORF">MENT_LOCUS53565</name>
</gene>
<sequence>MITFSATLAKIYNEKDEKFEINNVFLNNNDIFGCGLVYPPSNKLNEKFPYVFFTQNGKQIGKGILLKDNSDLFKPRVWLKSCSVDANFGNDLQTNPFTYDISKHSIPKTLRNFLINFVFGLLFTNLNDQSFKYFF</sequence>
<dbReference type="EMBL" id="CAJEWN010001802">
    <property type="protein sequence ID" value="CAD2200121.1"/>
    <property type="molecule type" value="Genomic_DNA"/>
</dbReference>